<evidence type="ECO:0000256" key="1">
    <source>
        <dbReference type="SAM" id="MobiDB-lite"/>
    </source>
</evidence>
<reference evidence="2" key="1">
    <citation type="journal article" date="2023" name="Nat. Commun.">
        <title>Diploid and tetraploid genomes of Acorus and the evolution of monocots.</title>
        <authorList>
            <person name="Ma L."/>
            <person name="Liu K.W."/>
            <person name="Li Z."/>
            <person name="Hsiao Y.Y."/>
            <person name="Qi Y."/>
            <person name="Fu T."/>
            <person name="Tang G.D."/>
            <person name="Zhang D."/>
            <person name="Sun W.H."/>
            <person name="Liu D.K."/>
            <person name="Li Y."/>
            <person name="Chen G.Z."/>
            <person name="Liu X.D."/>
            <person name="Liao X.Y."/>
            <person name="Jiang Y.T."/>
            <person name="Yu X."/>
            <person name="Hao Y."/>
            <person name="Huang J."/>
            <person name="Zhao X.W."/>
            <person name="Ke S."/>
            <person name="Chen Y.Y."/>
            <person name="Wu W.L."/>
            <person name="Hsu J.L."/>
            <person name="Lin Y.F."/>
            <person name="Huang M.D."/>
            <person name="Li C.Y."/>
            <person name="Huang L."/>
            <person name="Wang Z.W."/>
            <person name="Zhao X."/>
            <person name="Zhong W.Y."/>
            <person name="Peng D.H."/>
            <person name="Ahmad S."/>
            <person name="Lan S."/>
            <person name="Zhang J.S."/>
            <person name="Tsai W.C."/>
            <person name="Van de Peer Y."/>
            <person name="Liu Z.J."/>
        </authorList>
    </citation>
    <scope>NUCLEOTIDE SEQUENCE</scope>
    <source>
        <strain evidence="2">CP</strain>
    </source>
</reference>
<comment type="caution">
    <text evidence="2">The sequence shown here is derived from an EMBL/GenBank/DDBJ whole genome shotgun (WGS) entry which is preliminary data.</text>
</comment>
<reference evidence="2" key="2">
    <citation type="submission" date="2023-06" db="EMBL/GenBank/DDBJ databases">
        <authorList>
            <person name="Ma L."/>
            <person name="Liu K.-W."/>
            <person name="Li Z."/>
            <person name="Hsiao Y.-Y."/>
            <person name="Qi Y."/>
            <person name="Fu T."/>
            <person name="Tang G."/>
            <person name="Zhang D."/>
            <person name="Sun W.-H."/>
            <person name="Liu D.-K."/>
            <person name="Li Y."/>
            <person name="Chen G.-Z."/>
            <person name="Liu X.-D."/>
            <person name="Liao X.-Y."/>
            <person name="Jiang Y.-T."/>
            <person name="Yu X."/>
            <person name="Hao Y."/>
            <person name="Huang J."/>
            <person name="Zhao X.-W."/>
            <person name="Ke S."/>
            <person name="Chen Y.-Y."/>
            <person name="Wu W.-L."/>
            <person name="Hsu J.-L."/>
            <person name="Lin Y.-F."/>
            <person name="Huang M.-D."/>
            <person name="Li C.-Y."/>
            <person name="Huang L."/>
            <person name="Wang Z.-W."/>
            <person name="Zhao X."/>
            <person name="Zhong W.-Y."/>
            <person name="Peng D.-H."/>
            <person name="Ahmad S."/>
            <person name="Lan S."/>
            <person name="Zhang J.-S."/>
            <person name="Tsai W.-C."/>
            <person name="Van De Peer Y."/>
            <person name="Liu Z.-J."/>
        </authorList>
    </citation>
    <scope>NUCLEOTIDE SEQUENCE</scope>
    <source>
        <strain evidence="2">CP</strain>
        <tissue evidence="2">Leaves</tissue>
    </source>
</reference>
<organism evidence="2 3">
    <name type="scientific">Acorus calamus</name>
    <name type="common">Sweet flag</name>
    <dbReference type="NCBI Taxonomy" id="4465"/>
    <lineage>
        <taxon>Eukaryota</taxon>
        <taxon>Viridiplantae</taxon>
        <taxon>Streptophyta</taxon>
        <taxon>Embryophyta</taxon>
        <taxon>Tracheophyta</taxon>
        <taxon>Spermatophyta</taxon>
        <taxon>Magnoliopsida</taxon>
        <taxon>Liliopsida</taxon>
        <taxon>Acoraceae</taxon>
        <taxon>Acorus</taxon>
    </lineage>
</organism>
<evidence type="ECO:0000313" key="2">
    <source>
        <dbReference type="EMBL" id="KAK1325662.1"/>
    </source>
</evidence>
<name>A0AAV9FIV2_ACOCL</name>
<protein>
    <submittedName>
        <fullName evidence="2">Zinc finger protein ZAT3</fullName>
    </submittedName>
</protein>
<feature type="region of interest" description="Disordered" evidence="1">
    <location>
        <begin position="59"/>
        <end position="90"/>
    </location>
</feature>
<dbReference type="Proteomes" id="UP001180020">
    <property type="component" value="Unassembled WGS sequence"/>
</dbReference>
<proteinExistence type="predicted"/>
<dbReference type="AlphaFoldDB" id="A0AAV9FIV2"/>
<keyword evidence="3" id="KW-1185">Reference proteome</keyword>
<sequence>MRGLWEAVRDVEGPVRAHAERRWRGINPPRRIPQVIGAIDRRLSEEDLEIAACLVMLANGGGKGSTNPLERRKKGKPRNRKGNKATNGEEINLSPHAIELLALYMYGSQSHLTIEPIQKHPHHIRASLIWVFEDP</sequence>
<feature type="compositionally biased region" description="Basic residues" evidence="1">
    <location>
        <begin position="71"/>
        <end position="83"/>
    </location>
</feature>
<evidence type="ECO:0000313" key="3">
    <source>
        <dbReference type="Proteomes" id="UP001180020"/>
    </source>
</evidence>
<accession>A0AAV9FIV2</accession>
<gene>
    <name evidence="2" type="primary">ZAT3</name>
    <name evidence="2" type="ORF">QJS10_CPA01g00265</name>
</gene>
<dbReference type="EMBL" id="JAUJYO010000001">
    <property type="protein sequence ID" value="KAK1325662.1"/>
    <property type="molecule type" value="Genomic_DNA"/>
</dbReference>